<dbReference type="KEGG" id="mng:MNEG_15219"/>
<dbReference type="EMBL" id="KK105354">
    <property type="protein sequence ID" value="KIY92745.1"/>
    <property type="molecule type" value="Genomic_DNA"/>
</dbReference>
<dbReference type="STRING" id="145388.A0A0D2MBN4"/>
<feature type="region of interest" description="Disordered" evidence="1">
    <location>
        <begin position="93"/>
        <end position="116"/>
    </location>
</feature>
<protein>
    <submittedName>
        <fullName evidence="2">Uncharacterized protein</fullName>
    </submittedName>
</protein>
<feature type="compositionally biased region" description="Low complexity" evidence="1">
    <location>
        <begin position="96"/>
        <end position="108"/>
    </location>
</feature>
<proteinExistence type="predicted"/>
<keyword evidence="3" id="KW-1185">Reference proteome</keyword>
<accession>A0A0D2MBN4</accession>
<evidence type="ECO:0000256" key="1">
    <source>
        <dbReference type="SAM" id="MobiDB-lite"/>
    </source>
</evidence>
<gene>
    <name evidence="2" type="ORF">MNEG_15219</name>
</gene>
<organism evidence="2 3">
    <name type="scientific">Monoraphidium neglectum</name>
    <dbReference type="NCBI Taxonomy" id="145388"/>
    <lineage>
        <taxon>Eukaryota</taxon>
        <taxon>Viridiplantae</taxon>
        <taxon>Chlorophyta</taxon>
        <taxon>core chlorophytes</taxon>
        <taxon>Chlorophyceae</taxon>
        <taxon>CS clade</taxon>
        <taxon>Sphaeropleales</taxon>
        <taxon>Selenastraceae</taxon>
        <taxon>Monoraphidium</taxon>
    </lineage>
</organism>
<dbReference type="RefSeq" id="XP_013891765.1">
    <property type="nucleotide sequence ID" value="XM_014036311.1"/>
</dbReference>
<name>A0A0D2MBN4_9CHLO</name>
<evidence type="ECO:0000313" key="2">
    <source>
        <dbReference type="EMBL" id="KIY92745.1"/>
    </source>
</evidence>
<dbReference type="Proteomes" id="UP000054498">
    <property type="component" value="Unassembled WGS sequence"/>
</dbReference>
<evidence type="ECO:0000313" key="3">
    <source>
        <dbReference type="Proteomes" id="UP000054498"/>
    </source>
</evidence>
<reference evidence="2 3" key="1">
    <citation type="journal article" date="2013" name="BMC Genomics">
        <title>Reconstruction of the lipid metabolism for the microalga Monoraphidium neglectum from its genome sequence reveals characteristics suitable for biofuel production.</title>
        <authorList>
            <person name="Bogen C."/>
            <person name="Al-Dilaimi A."/>
            <person name="Albersmeier A."/>
            <person name="Wichmann J."/>
            <person name="Grundmann M."/>
            <person name="Rupp O."/>
            <person name="Lauersen K.J."/>
            <person name="Blifernez-Klassen O."/>
            <person name="Kalinowski J."/>
            <person name="Goesmann A."/>
            <person name="Mussgnug J.H."/>
            <person name="Kruse O."/>
        </authorList>
    </citation>
    <scope>NUCLEOTIDE SEQUENCE [LARGE SCALE GENOMIC DNA]</scope>
    <source>
        <strain evidence="2 3">SAG 48.87</strain>
    </source>
</reference>
<dbReference type="AlphaFoldDB" id="A0A0D2MBN4"/>
<dbReference type="GeneID" id="25732858"/>
<sequence length="116" mass="11971">MAAHAAAATGQEVDQTLNPLVAGLKVSKTMALTDMARSMRESGIDVSPGVQAEGVELRDGGALSGCLAREQTGDGCRHAGRACFVELRSMRAEQQPGGPLPVAGLAPPHLDGLRRP</sequence>